<feature type="compositionally biased region" description="Basic and acidic residues" evidence="1">
    <location>
        <begin position="1"/>
        <end position="11"/>
    </location>
</feature>
<comment type="caution">
    <text evidence="2">The sequence shown here is derived from an EMBL/GenBank/DDBJ whole genome shotgun (WGS) entry which is preliminary data.</text>
</comment>
<evidence type="ECO:0000313" key="2">
    <source>
        <dbReference type="EMBL" id="GFH22645.1"/>
    </source>
</evidence>
<protein>
    <submittedName>
        <fullName evidence="2">Uncharacterized protein</fullName>
    </submittedName>
</protein>
<evidence type="ECO:0000313" key="3">
    <source>
        <dbReference type="Proteomes" id="UP000485058"/>
    </source>
</evidence>
<dbReference type="AlphaFoldDB" id="A0A699ZKU7"/>
<reference evidence="2 3" key="1">
    <citation type="submission" date="2020-02" db="EMBL/GenBank/DDBJ databases">
        <title>Draft genome sequence of Haematococcus lacustris strain NIES-144.</title>
        <authorList>
            <person name="Morimoto D."/>
            <person name="Nakagawa S."/>
            <person name="Yoshida T."/>
            <person name="Sawayama S."/>
        </authorList>
    </citation>
    <scope>NUCLEOTIDE SEQUENCE [LARGE SCALE GENOMIC DNA]</scope>
    <source>
        <strain evidence="2 3">NIES-144</strain>
    </source>
</reference>
<sequence>MDQQREHDRRAAQQSDAAVAREWASRHNLVDTVESIIANCATSVKAIMDVIAADRNIPPPAFAVRQAGTSTVS</sequence>
<accession>A0A699ZKU7</accession>
<dbReference type="EMBL" id="BLLF01002087">
    <property type="protein sequence ID" value="GFH22645.1"/>
    <property type="molecule type" value="Genomic_DNA"/>
</dbReference>
<evidence type="ECO:0000256" key="1">
    <source>
        <dbReference type="SAM" id="MobiDB-lite"/>
    </source>
</evidence>
<proteinExistence type="predicted"/>
<organism evidence="2 3">
    <name type="scientific">Haematococcus lacustris</name>
    <name type="common">Green alga</name>
    <name type="synonym">Haematococcus pluvialis</name>
    <dbReference type="NCBI Taxonomy" id="44745"/>
    <lineage>
        <taxon>Eukaryota</taxon>
        <taxon>Viridiplantae</taxon>
        <taxon>Chlorophyta</taxon>
        <taxon>core chlorophytes</taxon>
        <taxon>Chlorophyceae</taxon>
        <taxon>CS clade</taxon>
        <taxon>Chlamydomonadales</taxon>
        <taxon>Haematococcaceae</taxon>
        <taxon>Haematococcus</taxon>
    </lineage>
</organism>
<gene>
    <name evidence="2" type="ORF">HaLaN_20141</name>
</gene>
<feature type="region of interest" description="Disordered" evidence="1">
    <location>
        <begin position="1"/>
        <end position="20"/>
    </location>
</feature>
<dbReference type="Proteomes" id="UP000485058">
    <property type="component" value="Unassembled WGS sequence"/>
</dbReference>
<keyword evidence="3" id="KW-1185">Reference proteome</keyword>
<name>A0A699ZKU7_HAELA</name>